<gene>
    <name evidence="3" type="ORF">ABZ931_29880</name>
</gene>
<feature type="transmembrane region" description="Helical" evidence="1">
    <location>
        <begin position="317"/>
        <end position="337"/>
    </location>
</feature>
<feature type="transmembrane region" description="Helical" evidence="1">
    <location>
        <begin position="343"/>
        <end position="359"/>
    </location>
</feature>
<evidence type="ECO:0000259" key="2">
    <source>
        <dbReference type="Pfam" id="PF04235"/>
    </source>
</evidence>
<proteinExistence type="predicted"/>
<keyword evidence="1" id="KW-0812">Transmembrane</keyword>
<comment type="caution">
    <text evidence="3">The sequence shown here is derived from an EMBL/GenBank/DDBJ whole genome shotgun (WGS) entry which is preliminary data.</text>
</comment>
<feature type="transmembrane region" description="Helical" evidence="1">
    <location>
        <begin position="122"/>
        <end position="139"/>
    </location>
</feature>
<feature type="transmembrane region" description="Helical" evidence="1">
    <location>
        <begin position="248"/>
        <end position="265"/>
    </location>
</feature>
<keyword evidence="4" id="KW-1185">Reference proteome</keyword>
<dbReference type="RefSeq" id="WP_359699430.1">
    <property type="nucleotide sequence ID" value="NZ_JBEYXT010000186.1"/>
</dbReference>
<evidence type="ECO:0000313" key="3">
    <source>
        <dbReference type="EMBL" id="MEU6805178.1"/>
    </source>
</evidence>
<evidence type="ECO:0000256" key="1">
    <source>
        <dbReference type="SAM" id="Phobius"/>
    </source>
</evidence>
<name>A0ABV3B6V9_9ACTN</name>
<dbReference type="InterPro" id="IPR052529">
    <property type="entry name" value="Bact_Transport_Assoc"/>
</dbReference>
<feature type="domain" description="DUF418" evidence="2">
    <location>
        <begin position="237"/>
        <end position="381"/>
    </location>
</feature>
<feature type="transmembrane region" description="Helical" evidence="1">
    <location>
        <begin position="69"/>
        <end position="87"/>
    </location>
</feature>
<sequence>MTETLRSPTPTRLLDVDALRGFALFGILVVNLAFFASGYPFHLVTDPAHGSWLDHSAEFVVRLLFEMKFYLLFSFLFGYSFTLQLAAAERAGANFTTRFVRRLGGLFVLGGLHAVLLFHGDILTTYALLGLVLLAVHRIRPRTAVIAAGVIVVVMAAGAAVAALVGADLVADQGAALADGRASTDALDGGLGSVIGEHVRSLPVMAGSLAVQGPLALSAFLVGLAAGRHRLLADGIGGHAVALRRLELVGYPVGLAGALVFAVGGGTVGLAGLAVCILTAPLLTGAYVATLLRVFATPRGARLARVLAPAGRMALSNYLGQSLLGVLIFTGVGLGLTGDTPPALVPVVAAAIFALQLELSRRWLARYRYGPVEWALRAVTNAERPPMRR</sequence>
<feature type="transmembrane region" description="Helical" evidence="1">
    <location>
        <begin position="209"/>
        <end position="227"/>
    </location>
</feature>
<protein>
    <submittedName>
        <fullName evidence="3">DUF418 domain-containing protein</fullName>
    </submittedName>
</protein>
<feature type="transmembrane region" description="Helical" evidence="1">
    <location>
        <begin position="99"/>
        <end position="116"/>
    </location>
</feature>
<dbReference type="EMBL" id="JBEYXT010000186">
    <property type="protein sequence ID" value="MEU6805178.1"/>
    <property type="molecule type" value="Genomic_DNA"/>
</dbReference>
<feature type="transmembrane region" description="Helical" evidence="1">
    <location>
        <begin position="271"/>
        <end position="296"/>
    </location>
</feature>
<dbReference type="InterPro" id="IPR007349">
    <property type="entry name" value="DUF418"/>
</dbReference>
<reference evidence="3 4" key="1">
    <citation type="submission" date="2024-06" db="EMBL/GenBank/DDBJ databases">
        <title>The Natural Products Discovery Center: Release of the First 8490 Sequenced Strains for Exploring Actinobacteria Biosynthetic Diversity.</title>
        <authorList>
            <person name="Kalkreuter E."/>
            <person name="Kautsar S.A."/>
            <person name="Yang D."/>
            <person name="Bader C.D."/>
            <person name="Teijaro C.N."/>
            <person name="Fluegel L."/>
            <person name="Davis C.M."/>
            <person name="Simpson J.R."/>
            <person name="Lauterbach L."/>
            <person name="Steele A.D."/>
            <person name="Gui C."/>
            <person name="Meng S."/>
            <person name="Li G."/>
            <person name="Viehrig K."/>
            <person name="Ye F."/>
            <person name="Su P."/>
            <person name="Kiefer A.F."/>
            <person name="Nichols A."/>
            <person name="Cepeda A.J."/>
            <person name="Yan W."/>
            <person name="Fan B."/>
            <person name="Jiang Y."/>
            <person name="Adhikari A."/>
            <person name="Zheng C.-J."/>
            <person name="Schuster L."/>
            <person name="Cowan T.M."/>
            <person name="Smanski M.J."/>
            <person name="Chevrette M.G."/>
            <person name="De Carvalho L.P.S."/>
            <person name="Shen B."/>
        </authorList>
    </citation>
    <scope>NUCLEOTIDE SEQUENCE [LARGE SCALE GENOMIC DNA]</scope>
    <source>
        <strain evidence="3 4">NPDC046851</strain>
    </source>
</reference>
<feature type="transmembrane region" description="Helical" evidence="1">
    <location>
        <begin position="21"/>
        <end position="41"/>
    </location>
</feature>
<dbReference type="Proteomes" id="UP001551189">
    <property type="component" value="Unassembled WGS sequence"/>
</dbReference>
<feature type="transmembrane region" description="Helical" evidence="1">
    <location>
        <begin position="146"/>
        <end position="167"/>
    </location>
</feature>
<keyword evidence="1" id="KW-1133">Transmembrane helix</keyword>
<evidence type="ECO:0000313" key="4">
    <source>
        <dbReference type="Proteomes" id="UP001551189"/>
    </source>
</evidence>
<accession>A0ABV3B6V9</accession>
<dbReference type="Pfam" id="PF04235">
    <property type="entry name" value="DUF418"/>
    <property type="match status" value="1"/>
</dbReference>
<keyword evidence="1" id="KW-0472">Membrane</keyword>
<dbReference type="PANTHER" id="PTHR30590">
    <property type="entry name" value="INNER MEMBRANE PROTEIN"/>
    <property type="match status" value="1"/>
</dbReference>
<dbReference type="PANTHER" id="PTHR30590:SF2">
    <property type="entry name" value="INNER MEMBRANE PROTEIN"/>
    <property type="match status" value="1"/>
</dbReference>
<organism evidence="3 4">
    <name type="scientific">Streptomyces neyagawaensis</name>
    <dbReference type="NCBI Taxonomy" id="42238"/>
    <lineage>
        <taxon>Bacteria</taxon>
        <taxon>Bacillati</taxon>
        <taxon>Actinomycetota</taxon>
        <taxon>Actinomycetes</taxon>
        <taxon>Kitasatosporales</taxon>
        <taxon>Streptomycetaceae</taxon>
        <taxon>Streptomyces</taxon>
    </lineage>
</organism>